<dbReference type="Gene3D" id="3.40.50.10420">
    <property type="entry name" value="NagB/RpiA/CoA transferase-like"/>
    <property type="match status" value="1"/>
</dbReference>
<comment type="similarity">
    <text evidence="1">Belongs to the 5-formyltetrahydrofolate cyclo-ligase family.</text>
</comment>
<gene>
    <name evidence="4" type="ORF">MNBD_GAMMA24-217</name>
</gene>
<organism evidence="4">
    <name type="scientific">hydrothermal vent metagenome</name>
    <dbReference type="NCBI Taxonomy" id="652676"/>
    <lineage>
        <taxon>unclassified sequences</taxon>
        <taxon>metagenomes</taxon>
        <taxon>ecological metagenomes</taxon>
    </lineage>
</organism>
<proteinExistence type="inferred from homology"/>
<reference evidence="4" key="1">
    <citation type="submission" date="2018-06" db="EMBL/GenBank/DDBJ databases">
        <authorList>
            <person name="Zhirakovskaya E."/>
        </authorList>
    </citation>
    <scope>NUCLEOTIDE SEQUENCE</scope>
</reference>
<keyword evidence="3" id="KW-0067">ATP-binding</keyword>
<evidence type="ECO:0000256" key="1">
    <source>
        <dbReference type="ARBA" id="ARBA00010638"/>
    </source>
</evidence>
<dbReference type="InterPro" id="IPR002698">
    <property type="entry name" value="FTHF_cligase"/>
</dbReference>
<accession>A0A3B1B2W1</accession>
<dbReference type="InterPro" id="IPR037171">
    <property type="entry name" value="NagB/RpiA_transferase-like"/>
</dbReference>
<evidence type="ECO:0000256" key="2">
    <source>
        <dbReference type="ARBA" id="ARBA00022741"/>
    </source>
</evidence>
<dbReference type="PANTHER" id="PTHR23407:SF1">
    <property type="entry name" value="5-FORMYLTETRAHYDROFOLATE CYCLO-LIGASE"/>
    <property type="match status" value="1"/>
</dbReference>
<evidence type="ECO:0000256" key="3">
    <source>
        <dbReference type="ARBA" id="ARBA00022840"/>
    </source>
</evidence>
<dbReference type="PIRSF" id="PIRSF006806">
    <property type="entry name" value="FTHF_cligase"/>
    <property type="match status" value="1"/>
</dbReference>
<dbReference type="AlphaFoldDB" id="A0A3B1B2W1"/>
<dbReference type="EC" id="6.3.3.2" evidence="4"/>
<dbReference type="GO" id="GO:0035999">
    <property type="term" value="P:tetrahydrofolate interconversion"/>
    <property type="evidence" value="ECO:0007669"/>
    <property type="project" value="TreeGrafter"/>
</dbReference>
<keyword evidence="2" id="KW-0547">Nucleotide-binding</keyword>
<evidence type="ECO:0000313" key="4">
    <source>
        <dbReference type="EMBL" id="VAX12679.1"/>
    </source>
</evidence>
<dbReference type="GO" id="GO:0030272">
    <property type="term" value="F:5-formyltetrahydrofolate cyclo-ligase activity"/>
    <property type="evidence" value="ECO:0007669"/>
    <property type="project" value="UniProtKB-EC"/>
</dbReference>
<sequence>MRRRSLSAAERQIKAIKLARLISTSRIFKKSRNIAFYLTNDGEIDLLPLIKLAWKQKKRCYLPVLGLGHSRSLWFLPYTPATKLYRNSFGINEPGHKHHTRQFKVQSLDLVLMPLVAFDEQGNRLGMGGGFYDRTLAFLHHRRQWRKPHLIGTAFSFQKVKKLDTYVWDIPLEGIATDEEFRIFP</sequence>
<dbReference type="SUPFAM" id="SSF100950">
    <property type="entry name" value="NagB/RpiA/CoA transferase-like"/>
    <property type="match status" value="1"/>
</dbReference>
<dbReference type="PANTHER" id="PTHR23407">
    <property type="entry name" value="ATPASE INHIBITOR/5-FORMYLTETRAHYDROFOLATE CYCLO-LIGASE"/>
    <property type="match status" value="1"/>
</dbReference>
<dbReference type="GO" id="GO:0009396">
    <property type="term" value="P:folic acid-containing compound biosynthetic process"/>
    <property type="evidence" value="ECO:0007669"/>
    <property type="project" value="TreeGrafter"/>
</dbReference>
<keyword evidence="4" id="KW-0436">Ligase</keyword>
<dbReference type="Pfam" id="PF01812">
    <property type="entry name" value="5-FTHF_cyc-lig"/>
    <property type="match status" value="1"/>
</dbReference>
<dbReference type="InterPro" id="IPR024185">
    <property type="entry name" value="FTHF_cligase-like_sf"/>
</dbReference>
<dbReference type="NCBIfam" id="TIGR02727">
    <property type="entry name" value="MTHFS_bact"/>
    <property type="match status" value="1"/>
</dbReference>
<protein>
    <submittedName>
        <fullName evidence="4">5-formyltetrahydrofolate cyclo-ligase</fullName>
        <ecNumber evidence="4">6.3.3.2</ecNumber>
    </submittedName>
</protein>
<dbReference type="GO" id="GO:0005524">
    <property type="term" value="F:ATP binding"/>
    <property type="evidence" value="ECO:0007669"/>
    <property type="project" value="UniProtKB-KW"/>
</dbReference>
<name>A0A3B1B2W1_9ZZZZ</name>
<dbReference type="EMBL" id="UOFZ01000058">
    <property type="protein sequence ID" value="VAX12679.1"/>
    <property type="molecule type" value="Genomic_DNA"/>
</dbReference>